<dbReference type="Gene3D" id="3.60.10.10">
    <property type="entry name" value="Endonuclease/exonuclease/phosphatase"/>
    <property type="match status" value="1"/>
</dbReference>
<dbReference type="InterPro" id="IPR017850">
    <property type="entry name" value="Alkaline_phosphatase_core_sf"/>
</dbReference>
<dbReference type="PANTHER" id="PTHR14859:SF15">
    <property type="entry name" value="ENDONUCLEASE_EXONUCLEASE_PHOSPHATASE DOMAIN-CONTAINING PROTEIN"/>
    <property type="match status" value="1"/>
</dbReference>
<dbReference type="Pfam" id="PF01663">
    <property type="entry name" value="Phosphodiest"/>
    <property type="match status" value="1"/>
</dbReference>
<feature type="domain" description="Endonuclease/exonuclease/phosphatase" evidence="2">
    <location>
        <begin position="581"/>
        <end position="809"/>
    </location>
</feature>
<name>A0A5C6EDY2_9BACT</name>
<dbReference type="Proteomes" id="UP000317977">
    <property type="component" value="Unassembled WGS sequence"/>
</dbReference>
<keyword evidence="3" id="KW-0378">Hydrolase</keyword>
<evidence type="ECO:0000313" key="3">
    <source>
        <dbReference type="EMBL" id="TWU46860.1"/>
    </source>
</evidence>
<keyword evidence="1" id="KW-1133">Transmembrane helix</keyword>
<feature type="transmembrane region" description="Helical" evidence="1">
    <location>
        <begin position="181"/>
        <end position="204"/>
    </location>
</feature>
<accession>A0A5C6EDY2</accession>
<reference evidence="3 4" key="1">
    <citation type="submission" date="2019-02" db="EMBL/GenBank/DDBJ databases">
        <title>Deep-cultivation of Planctomycetes and their phenomic and genomic characterization uncovers novel biology.</title>
        <authorList>
            <person name="Wiegand S."/>
            <person name="Jogler M."/>
            <person name="Boedeker C."/>
            <person name="Pinto D."/>
            <person name="Vollmers J."/>
            <person name="Rivas-Marin E."/>
            <person name="Kohn T."/>
            <person name="Peeters S.H."/>
            <person name="Heuer A."/>
            <person name="Rast P."/>
            <person name="Oberbeckmann S."/>
            <person name="Bunk B."/>
            <person name="Jeske O."/>
            <person name="Meyerdierks A."/>
            <person name="Storesund J.E."/>
            <person name="Kallscheuer N."/>
            <person name="Luecker S."/>
            <person name="Lage O.M."/>
            <person name="Pohl T."/>
            <person name="Merkel B.J."/>
            <person name="Hornburger P."/>
            <person name="Mueller R.-W."/>
            <person name="Bruemmer F."/>
            <person name="Labrenz M."/>
            <person name="Spormann A.M."/>
            <person name="Op Den Camp H."/>
            <person name="Overmann J."/>
            <person name="Amann R."/>
            <person name="Jetten M.S.M."/>
            <person name="Mascher T."/>
            <person name="Medema M.H."/>
            <person name="Devos D.P."/>
            <person name="Kaster A.-K."/>
            <person name="Ovreas L."/>
            <person name="Rohde M."/>
            <person name="Galperin M.Y."/>
            <person name="Jogler C."/>
        </authorList>
    </citation>
    <scope>NUCLEOTIDE SEQUENCE [LARGE SCALE GENOMIC DNA]</scope>
    <source>
        <strain evidence="3 4">Poly59</strain>
    </source>
</reference>
<gene>
    <name evidence="3" type="primary">hlb</name>
    <name evidence="3" type="ORF">Poly59_58330</name>
</gene>
<protein>
    <submittedName>
        <fullName evidence="3">Phospholipase C</fullName>
        <ecNumber evidence="3">3.1.4.3</ecNumber>
    </submittedName>
</protein>
<sequence length="851" mass="95386">MLTKLGKTYRRLRRGLSRSHLLSRWLGYGVAKSESHKPGLIILQLDGLSRQQFEAAIEKKRLPFLKELIERRYFHRLSFYSGIPSTTPAVQAEVMYGVKGAVPAFQFLHRKSGKVFRMYDHDAVKTVVEEFLDDAKPLLESGASYSNIYSGGAKEARCCFETTDVPRVLEALNPLRLMSIFFLYFFTLLRIALLTGVEVIIGLADMIQGIFARREWISEIKFVPARVLVSIVLREWVRIAVKLSVAQGTIVIYANLLGYDEQSHRRGPSSAFAHWGLKGIDKTIEDIFKTAKLSDARDYEVVVFSDHGQEETRIYEFETGQTIQNAVADALRDGPLGHHMVRSLDPTNGEKHLDQRMRQLMKIKRGRTEAPKITESELAEQVIVTAQGPIGHVYFPVLVPDEAKATCAEDLVTRGQVPLVVYRTDDGKVLARNARGLWILPDDIQQVCGDSHPFAHEVADDLAALTENENSGDVVICGWDPKLPPLTFVRENGAHGSIGAQETRGFALLPTMMKHHARTTFAGEKYIRGVDLYDGAGRFLKKWESDEAQLKHDANRSAKDRHVVAAKNELDGQKEFSLRVMTYNTHHCIGMDGKCRPLRIANVISSVDADIIALQEMDVNRQRSGSQDQTAFIAAHLGMSHCFFPVWLSDAEQYGLSIISRFPMSVVQQKVLTDFDHRDKREARGAIWVSIETNAGRVHVLNTHLGLTQKERSKQVDELLSERWLSDLPKKEPVIFAGDLNAGPTSQTMKRLTKLMHCAQTLAEDHQPQKTFASVMPMRRIDHILVSHHFRVERVNVPKTHTAVVASDHLPVCAELVLFGDDCSHPKTMRVAGNLLSGGLTSGEVVTNGRS</sequence>
<evidence type="ECO:0000259" key="2">
    <source>
        <dbReference type="Pfam" id="PF03372"/>
    </source>
</evidence>
<dbReference type="EC" id="3.1.4.3" evidence="3"/>
<keyword evidence="1" id="KW-0472">Membrane</keyword>
<organism evidence="3 4">
    <name type="scientific">Rubripirellula reticaptiva</name>
    <dbReference type="NCBI Taxonomy" id="2528013"/>
    <lineage>
        <taxon>Bacteria</taxon>
        <taxon>Pseudomonadati</taxon>
        <taxon>Planctomycetota</taxon>
        <taxon>Planctomycetia</taxon>
        <taxon>Pirellulales</taxon>
        <taxon>Pirellulaceae</taxon>
        <taxon>Rubripirellula</taxon>
    </lineage>
</organism>
<evidence type="ECO:0000313" key="4">
    <source>
        <dbReference type="Proteomes" id="UP000317977"/>
    </source>
</evidence>
<dbReference type="GO" id="GO:0034480">
    <property type="term" value="F:phosphatidylcholine phospholipase C activity"/>
    <property type="evidence" value="ECO:0007669"/>
    <property type="project" value="UniProtKB-EC"/>
</dbReference>
<keyword evidence="4" id="KW-1185">Reference proteome</keyword>
<dbReference type="PANTHER" id="PTHR14859">
    <property type="entry name" value="CALCOFLUOR WHITE HYPERSENSITIVE PROTEIN PRECURSOR"/>
    <property type="match status" value="1"/>
</dbReference>
<dbReference type="Pfam" id="PF03372">
    <property type="entry name" value="Exo_endo_phos"/>
    <property type="match status" value="1"/>
</dbReference>
<dbReference type="RefSeq" id="WP_146537298.1">
    <property type="nucleotide sequence ID" value="NZ_SJPX01000006.1"/>
</dbReference>
<dbReference type="EMBL" id="SJPX01000006">
    <property type="protein sequence ID" value="TWU46860.1"/>
    <property type="molecule type" value="Genomic_DNA"/>
</dbReference>
<dbReference type="InterPro" id="IPR036691">
    <property type="entry name" value="Endo/exonu/phosph_ase_sf"/>
</dbReference>
<dbReference type="InterPro" id="IPR002591">
    <property type="entry name" value="Phosphodiest/P_Trfase"/>
</dbReference>
<dbReference type="GO" id="GO:0016020">
    <property type="term" value="C:membrane"/>
    <property type="evidence" value="ECO:0007669"/>
    <property type="project" value="GOC"/>
</dbReference>
<proteinExistence type="predicted"/>
<dbReference type="InterPro" id="IPR005135">
    <property type="entry name" value="Endo/exonuclease/phosphatase"/>
</dbReference>
<keyword evidence="1" id="KW-0812">Transmembrane</keyword>
<dbReference type="SUPFAM" id="SSF53649">
    <property type="entry name" value="Alkaline phosphatase-like"/>
    <property type="match status" value="1"/>
</dbReference>
<dbReference type="GO" id="GO:0006506">
    <property type="term" value="P:GPI anchor biosynthetic process"/>
    <property type="evidence" value="ECO:0007669"/>
    <property type="project" value="TreeGrafter"/>
</dbReference>
<comment type="caution">
    <text evidence="3">The sequence shown here is derived from an EMBL/GenBank/DDBJ whole genome shotgun (WGS) entry which is preliminary data.</text>
</comment>
<evidence type="ECO:0000256" key="1">
    <source>
        <dbReference type="SAM" id="Phobius"/>
    </source>
</evidence>
<dbReference type="InterPro" id="IPR051916">
    <property type="entry name" value="GPI-anchor_lipid_remodeler"/>
</dbReference>
<dbReference type="OrthoDB" id="155529at2"/>
<dbReference type="Gene3D" id="3.40.720.10">
    <property type="entry name" value="Alkaline Phosphatase, subunit A"/>
    <property type="match status" value="1"/>
</dbReference>
<dbReference type="AlphaFoldDB" id="A0A5C6EDY2"/>
<dbReference type="SUPFAM" id="SSF56219">
    <property type="entry name" value="DNase I-like"/>
    <property type="match status" value="1"/>
</dbReference>